<name>A0A6J7Q767_9ZZZZ</name>
<reference evidence="1" key="1">
    <citation type="submission" date="2020-05" db="EMBL/GenBank/DDBJ databases">
        <authorList>
            <person name="Chiriac C."/>
            <person name="Salcher M."/>
            <person name="Ghai R."/>
            <person name="Kavagutti S V."/>
        </authorList>
    </citation>
    <scope>NUCLEOTIDE SEQUENCE</scope>
</reference>
<evidence type="ECO:0000313" key="1">
    <source>
        <dbReference type="EMBL" id="CAB5012801.1"/>
    </source>
</evidence>
<dbReference type="EMBL" id="CAFBPF010000091">
    <property type="protein sequence ID" value="CAB5012801.1"/>
    <property type="molecule type" value="Genomic_DNA"/>
</dbReference>
<accession>A0A6J7Q767</accession>
<proteinExistence type="predicted"/>
<gene>
    <name evidence="1" type="ORF">UFOPK4071_00809</name>
</gene>
<protein>
    <submittedName>
        <fullName evidence="1">Unannotated protein</fullName>
    </submittedName>
</protein>
<organism evidence="1">
    <name type="scientific">freshwater metagenome</name>
    <dbReference type="NCBI Taxonomy" id="449393"/>
    <lineage>
        <taxon>unclassified sequences</taxon>
        <taxon>metagenomes</taxon>
        <taxon>ecological metagenomes</taxon>
    </lineage>
</organism>
<dbReference type="AlphaFoldDB" id="A0A6J7Q767"/>
<sequence>MQVEDQRSVLNPGREVEQGRYLEIAAHPTQYLGLHKATLHEGRLIEPDWVSICDLDALTKFNAATACLSTMWIEHGWIQHDPRRSARP</sequence>